<dbReference type="GO" id="GO:0008408">
    <property type="term" value="F:3'-5' exonuclease activity"/>
    <property type="evidence" value="ECO:0007669"/>
    <property type="project" value="InterPro"/>
</dbReference>
<sequence>MSFVHLHVHTGYSLLDGMCRIDDLIDKAIAEKMPAVAITDHGALYGAFKFFVKAQEKGIKPIIGVETYKAKNSR</sequence>
<accession>A0A2M7XXX1</accession>
<evidence type="ECO:0000313" key="2">
    <source>
        <dbReference type="EMBL" id="PJA55565.1"/>
    </source>
</evidence>
<evidence type="ECO:0000259" key="1">
    <source>
        <dbReference type="SMART" id="SM00481"/>
    </source>
</evidence>
<evidence type="ECO:0000313" key="3">
    <source>
        <dbReference type="Proteomes" id="UP000229647"/>
    </source>
</evidence>
<dbReference type="Proteomes" id="UP000229647">
    <property type="component" value="Unassembled WGS sequence"/>
</dbReference>
<dbReference type="InterPro" id="IPR004805">
    <property type="entry name" value="DnaE2/DnaE/PolC"/>
</dbReference>
<dbReference type="SUPFAM" id="SSF89550">
    <property type="entry name" value="PHP domain-like"/>
    <property type="match status" value="1"/>
</dbReference>
<proteinExistence type="predicted"/>
<gene>
    <name evidence="2" type="ORF">CO165_02910</name>
</gene>
<dbReference type="InterPro" id="IPR016195">
    <property type="entry name" value="Pol/histidinol_Pase-like"/>
</dbReference>
<feature type="domain" description="Polymerase/histidinol phosphatase N-terminal" evidence="1">
    <location>
        <begin position="4"/>
        <end position="71"/>
    </location>
</feature>
<reference evidence="3" key="1">
    <citation type="submission" date="2017-09" db="EMBL/GenBank/DDBJ databases">
        <title>Depth-based differentiation of microbial function through sediment-hosted aquifers and enrichment of novel symbionts in the deep terrestrial subsurface.</title>
        <authorList>
            <person name="Probst A.J."/>
            <person name="Ladd B."/>
            <person name="Jarett J.K."/>
            <person name="Geller-Mcgrath D.E."/>
            <person name="Sieber C.M.K."/>
            <person name="Emerson J.B."/>
            <person name="Anantharaman K."/>
            <person name="Thomas B.C."/>
            <person name="Malmstrom R."/>
            <person name="Stieglmeier M."/>
            <person name="Klingl A."/>
            <person name="Woyke T."/>
            <person name="Ryan C.M."/>
            <person name="Banfield J.F."/>
        </authorList>
    </citation>
    <scope>NUCLEOTIDE SEQUENCE [LARGE SCALE GENOMIC DNA]</scope>
</reference>
<dbReference type="InterPro" id="IPR003141">
    <property type="entry name" value="Pol/His_phosphatase_N"/>
</dbReference>
<dbReference type="InterPro" id="IPR004013">
    <property type="entry name" value="PHP_dom"/>
</dbReference>
<dbReference type="PANTHER" id="PTHR32294:SF0">
    <property type="entry name" value="DNA POLYMERASE III SUBUNIT ALPHA"/>
    <property type="match status" value="1"/>
</dbReference>
<dbReference type="PANTHER" id="PTHR32294">
    <property type="entry name" value="DNA POLYMERASE III SUBUNIT ALPHA"/>
    <property type="match status" value="1"/>
</dbReference>
<comment type="caution">
    <text evidence="2">The sequence shown here is derived from an EMBL/GenBank/DDBJ whole genome shotgun (WGS) entry which is preliminary data.</text>
</comment>
<dbReference type="AlphaFoldDB" id="A0A2M7XXX1"/>
<dbReference type="SMART" id="SM00481">
    <property type="entry name" value="POLIIIAc"/>
    <property type="match status" value="1"/>
</dbReference>
<dbReference type="Pfam" id="PF02811">
    <property type="entry name" value="PHP"/>
    <property type="match status" value="1"/>
</dbReference>
<dbReference type="EMBL" id="PFWL01000124">
    <property type="protein sequence ID" value="PJA55565.1"/>
    <property type="molecule type" value="Genomic_DNA"/>
</dbReference>
<feature type="non-terminal residue" evidence="2">
    <location>
        <position position="74"/>
    </location>
</feature>
<organism evidence="2 3">
    <name type="scientific">Candidatus Roizmanbacteria bacterium CG_4_9_14_3_um_filter_33_18</name>
    <dbReference type="NCBI Taxonomy" id="1974841"/>
    <lineage>
        <taxon>Bacteria</taxon>
        <taxon>Candidatus Roizmaniibacteriota</taxon>
    </lineage>
</organism>
<protein>
    <recommendedName>
        <fullName evidence="1">Polymerase/histidinol phosphatase N-terminal domain-containing protein</fullName>
    </recommendedName>
</protein>
<name>A0A2M7XXX1_9BACT</name>
<dbReference type="GO" id="GO:0006260">
    <property type="term" value="P:DNA replication"/>
    <property type="evidence" value="ECO:0007669"/>
    <property type="project" value="InterPro"/>
</dbReference>
<dbReference type="Gene3D" id="3.20.20.140">
    <property type="entry name" value="Metal-dependent hydrolases"/>
    <property type="match status" value="1"/>
</dbReference>